<gene>
    <name evidence="1" type="ORF">D1164_11415</name>
</gene>
<dbReference type="AlphaFoldDB" id="A0A399D0T0"/>
<dbReference type="SUPFAM" id="SSF56935">
    <property type="entry name" value="Porins"/>
    <property type="match status" value="1"/>
</dbReference>
<evidence type="ECO:0000313" key="1">
    <source>
        <dbReference type="EMBL" id="RIH65187.1"/>
    </source>
</evidence>
<proteinExistence type="predicted"/>
<dbReference type="OrthoDB" id="9802177at2"/>
<evidence type="ECO:0000313" key="2">
    <source>
        <dbReference type="Proteomes" id="UP000266441"/>
    </source>
</evidence>
<keyword evidence="2" id="KW-1185">Reference proteome</keyword>
<reference evidence="1 2" key="1">
    <citation type="journal article" date="2015" name="Int. J. Syst. Evol. Microbiol.">
        <title>Mariniphaga sediminis sp. nov., isolated from coastal sediment.</title>
        <authorList>
            <person name="Wang F.Q."/>
            <person name="Shen Q.Y."/>
            <person name="Chen G.J."/>
            <person name="Du Z.J."/>
        </authorList>
    </citation>
    <scope>NUCLEOTIDE SEQUENCE [LARGE SCALE GENOMIC DNA]</scope>
    <source>
        <strain evidence="1 2">SY21</strain>
    </source>
</reference>
<protein>
    <recommendedName>
        <fullName evidence="3">Porin</fullName>
    </recommendedName>
</protein>
<accession>A0A399D0T0</accession>
<dbReference type="RefSeq" id="WP_119350109.1">
    <property type="nucleotide sequence ID" value="NZ_QWET01000007.1"/>
</dbReference>
<evidence type="ECO:0008006" key="3">
    <source>
        <dbReference type="Google" id="ProtNLM"/>
    </source>
</evidence>
<sequence length="412" mass="47234">MKHIFYFLFFCIPLAVYPQGVTTSKNIKIDFTGFVRNDFIVDSRKNVCACDHLLEFYPYRPVYDDNGEDIYAQANAHFLNTFSRFGTRFSGLEIGNAKISAYLEFDFTGFSSTNGVRLRHAYTSIAWPKTTLLFGRAWHPSFIEKVYPSVLNENTGLPFQVFNRSPQLRLTHHLSDNLDFIAGAVYQYNYVNDGPDGKTYRYQREAVVPNLHAQLQFYNKNWVVGAAIDWKSILPRTSTIGINGTFKTDEKLSTWAALAYLKYSKDMFELKAKTMWGQNVSESLLPGGYAVASRDEETGAETYTPLNHIYNWINFTYGKKWKVGLYAGYMKNLGTKDAPYYEGAFYGMATDIDKIYKVSPQLIYFFKNFMVGWEMSWTSAAYGDIDSGDYGKVKNTETVTNFRNLVSVAYNF</sequence>
<dbReference type="Proteomes" id="UP000266441">
    <property type="component" value="Unassembled WGS sequence"/>
</dbReference>
<organism evidence="1 2">
    <name type="scientific">Mariniphaga sediminis</name>
    <dbReference type="NCBI Taxonomy" id="1628158"/>
    <lineage>
        <taxon>Bacteria</taxon>
        <taxon>Pseudomonadati</taxon>
        <taxon>Bacteroidota</taxon>
        <taxon>Bacteroidia</taxon>
        <taxon>Marinilabiliales</taxon>
        <taxon>Prolixibacteraceae</taxon>
        <taxon>Mariniphaga</taxon>
    </lineage>
</organism>
<dbReference type="EMBL" id="QWET01000007">
    <property type="protein sequence ID" value="RIH65187.1"/>
    <property type="molecule type" value="Genomic_DNA"/>
</dbReference>
<name>A0A399D0T0_9BACT</name>
<comment type="caution">
    <text evidence="1">The sequence shown here is derived from an EMBL/GenBank/DDBJ whole genome shotgun (WGS) entry which is preliminary data.</text>
</comment>